<evidence type="ECO:0000313" key="2">
    <source>
        <dbReference type="EMBL" id="KWX00772.1"/>
    </source>
</evidence>
<comment type="caution">
    <text evidence="3">The sequence shown here is derived from an EMBL/GenBank/DDBJ whole genome shotgun (WGS) entry which is preliminary data.</text>
</comment>
<reference evidence="5" key="4">
    <citation type="submission" date="2015-04" db="EMBL/GenBank/DDBJ databases">
        <title>Physiological reanalysis, assessment of diazotrophy, and genome sequences of multiple isolates of Streptomyces thermoautotrophicus.</title>
        <authorList>
            <person name="MacKellar D.C."/>
            <person name="Lieber L."/>
            <person name="Norman J."/>
            <person name="Bolger A."/>
            <person name="Tobin C."/>
            <person name="Murray J.W."/>
            <person name="Chang R."/>
            <person name="Ford T."/>
            <person name="Nguyen P.Q."/>
            <person name="Woodward J."/>
            <person name="Permingeat H."/>
            <person name="Joshi N.S."/>
            <person name="Silver P.A."/>
            <person name="Usadel B."/>
            <person name="Rutherford A.W."/>
            <person name="Friesen M."/>
            <person name="Prell J."/>
        </authorList>
    </citation>
    <scope>NUCLEOTIDE SEQUENCE [LARGE SCALE GENOMIC DNA]</scope>
    <source>
        <strain evidence="5">H1</strain>
    </source>
</reference>
<dbReference type="RefSeq" id="WP_066886556.1">
    <property type="nucleotide sequence ID" value="NZ_JYIJ01000012.1"/>
</dbReference>
<dbReference type="Proteomes" id="UP000070598">
    <property type="component" value="Unassembled WGS sequence"/>
</dbReference>
<organism evidence="3 7">
    <name type="scientific">Carbonactinospora thermoautotrophica</name>
    <dbReference type="NCBI Taxonomy" id="1469144"/>
    <lineage>
        <taxon>Bacteria</taxon>
        <taxon>Bacillati</taxon>
        <taxon>Actinomycetota</taxon>
        <taxon>Actinomycetes</taxon>
        <taxon>Kitasatosporales</taxon>
        <taxon>Carbonactinosporaceae</taxon>
        <taxon>Carbonactinospora</taxon>
    </lineage>
</organism>
<evidence type="ECO:0000313" key="5">
    <source>
        <dbReference type="Proteomes" id="UP000070188"/>
    </source>
</evidence>
<evidence type="ECO:0000313" key="4">
    <source>
        <dbReference type="EMBL" id="KWX08574.1"/>
    </source>
</evidence>
<keyword evidence="1" id="KW-0812">Transmembrane</keyword>
<protein>
    <submittedName>
        <fullName evidence="3">Uncharacterized protein</fullName>
    </submittedName>
</protein>
<feature type="transmembrane region" description="Helical" evidence="1">
    <location>
        <begin position="58"/>
        <end position="76"/>
    </location>
</feature>
<accession>A0A132N5K7</accession>
<dbReference type="Proteomes" id="UP000070188">
    <property type="component" value="Unassembled WGS sequence"/>
</dbReference>
<dbReference type="PATRIC" id="fig|1469144.10.peg.1947"/>
<gene>
    <name evidence="2" type="ORF">LI90_1795</name>
    <name evidence="3" type="ORF">TH66_03195</name>
    <name evidence="4" type="ORF">TR74_14410</name>
</gene>
<keyword evidence="5" id="KW-1185">Reference proteome</keyword>
<proteinExistence type="predicted"/>
<sequence length="83" mass="8983">MTTELRAVVDSACATCHGAGTVNGNPCLSCSLLLTPEEIAFLYGEEVPVRRWSREAEVTLILLLGLALLALPALLYELGWLPR</sequence>
<evidence type="ECO:0000256" key="1">
    <source>
        <dbReference type="SAM" id="Phobius"/>
    </source>
</evidence>
<dbReference type="AlphaFoldDB" id="A0A132N5K7"/>
<name>A0A132N5K7_9ACTN</name>
<dbReference type="EMBL" id="JYIK01000966">
    <property type="protein sequence ID" value="KWX08574.1"/>
    <property type="molecule type" value="Genomic_DNA"/>
</dbReference>
<evidence type="ECO:0000313" key="7">
    <source>
        <dbReference type="Proteomes" id="UP000070659"/>
    </source>
</evidence>
<evidence type="ECO:0000313" key="3">
    <source>
        <dbReference type="EMBL" id="KWX05270.1"/>
    </source>
</evidence>
<dbReference type="Proteomes" id="UP000070659">
    <property type="component" value="Unassembled WGS sequence"/>
</dbReference>
<reference evidence="3 7" key="1">
    <citation type="submission" date="2015-02" db="EMBL/GenBank/DDBJ databases">
        <title>Physiological reanalysis, assessment of diazotrophy, and genome sequences of multiple isolates of Streptomyces thermoautotrophicus.</title>
        <authorList>
            <person name="MacKellar D.C."/>
            <person name="Lieber L."/>
            <person name="Norman J."/>
            <person name="Bolger A."/>
            <person name="Tobin C."/>
            <person name="Murray J.W."/>
            <person name="Prell J."/>
        </authorList>
    </citation>
    <scope>NUCLEOTIDE SEQUENCE [LARGE SCALE GENOMIC DNA]</scope>
    <source>
        <strain evidence="3 7">UBT1</strain>
    </source>
</reference>
<evidence type="ECO:0000313" key="6">
    <source>
        <dbReference type="Proteomes" id="UP000070598"/>
    </source>
</evidence>
<reference evidence="6" key="2">
    <citation type="submission" date="2015-02" db="EMBL/GenBank/DDBJ databases">
        <title>Physiological reanalysis, assessment of diazotrophy, and genome sequences of multiple isolates of Streptomyces thermoautotrophicus.</title>
        <authorList>
            <person name="MacKellar D.C."/>
            <person name="Lieber L."/>
            <person name="Norman J."/>
            <person name="Bolger A."/>
            <person name="Tobin C."/>
            <person name="Murray J.W."/>
            <person name="Friesen M."/>
            <person name="Prell J."/>
        </authorList>
    </citation>
    <scope>NUCLEOTIDE SEQUENCE [LARGE SCALE GENOMIC DNA]</scope>
    <source>
        <strain evidence="6">UBT1</strain>
    </source>
</reference>
<reference evidence="2" key="3">
    <citation type="submission" date="2015-04" db="EMBL/GenBank/DDBJ databases">
        <title>Physiological reanalysis, assessment of diazotrophy, and genome sequences of multiple isolates of Streptomyces thermoautotrophicus.</title>
        <authorList>
            <person name="MacKellar D.C."/>
            <person name="Lieber L."/>
            <person name="Norman J."/>
            <person name="Bolger A."/>
            <person name="Tobin C."/>
            <person name="Murray J.W."/>
            <person name="Woodward J."/>
            <person name="Friesen M."/>
            <person name="Prell J."/>
        </authorList>
    </citation>
    <scope>NUCLEOTIDE SEQUENCE [LARGE SCALE GENOMIC DNA]</scope>
    <source>
        <strain evidence="2">H1</strain>
    </source>
</reference>
<dbReference type="STRING" id="1469144.LI90_1795"/>
<keyword evidence="1" id="KW-1133">Transmembrane helix</keyword>
<dbReference type="EMBL" id="JYIJ01000012">
    <property type="protein sequence ID" value="KWX05270.1"/>
    <property type="molecule type" value="Genomic_DNA"/>
</dbReference>
<keyword evidence="1" id="KW-0472">Membrane</keyword>
<dbReference type="EMBL" id="LAXD01000001">
    <property type="protein sequence ID" value="KWX00772.1"/>
    <property type="molecule type" value="Genomic_DNA"/>
</dbReference>